<protein>
    <submittedName>
        <fullName evidence="2">Helix-turn-helix domain-containing protein</fullName>
    </submittedName>
</protein>
<dbReference type="Gene3D" id="1.10.10.10">
    <property type="entry name" value="Winged helix-like DNA-binding domain superfamily/Winged helix DNA-binding domain"/>
    <property type="match status" value="1"/>
</dbReference>
<reference evidence="3" key="1">
    <citation type="journal article" date="2020" name="bioRxiv">
        <title>A rank-normalized archaeal taxonomy based on genome phylogeny resolves widespread incomplete and uneven classifications.</title>
        <authorList>
            <person name="Rinke C."/>
            <person name="Chuvochina M."/>
            <person name="Mussig A.J."/>
            <person name="Chaumeil P.-A."/>
            <person name="Waite D.W."/>
            <person name="Whitman W.B."/>
            <person name="Parks D.H."/>
            <person name="Hugenholtz P."/>
        </authorList>
    </citation>
    <scope>NUCLEOTIDE SEQUENCE [LARGE SCALE GENOMIC DNA]</scope>
</reference>
<name>A0A7J4IU10_9ARCH</name>
<accession>A0A7J4IU10</accession>
<comment type="caution">
    <text evidence="2">The sequence shown here is derived from an EMBL/GenBank/DDBJ whole genome shotgun (WGS) entry which is preliminary data.</text>
</comment>
<dbReference type="AlphaFoldDB" id="A0A7J4IU10"/>
<dbReference type="EMBL" id="DUFG01000015">
    <property type="protein sequence ID" value="HIH08274.1"/>
    <property type="molecule type" value="Genomic_DNA"/>
</dbReference>
<gene>
    <name evidence="2" type="ORF">HA237_02800</name>
</gene>
<sequence>MHKAKKADEEKIKAIKKALKSRPDGLWIRELARASGLDKSTVSRYMSSYLASETQQEFLGRNKIIRLK</sequence>
<dbReference type="InterPro" id="IPR036388">
    <property type="entry name" value="WH-like_DNA-bd_sf"/>
</dbReference>
<feature type="domain" description="HTH iclR-type" evidence="1">
    <location>
        <begin position="18"/>
        <end position="47"/>
    </location>
</feature>
<proteinExistence type="predicted"/>
<dbReference type="Proteomes" id="UP000577419">
    <property type="component" value="Unassembled WGS sequence"/>
</dbReference>
<evidence type="ECO:0000313" key="3">
    <source>
        <dbReference type="Proteomes" id="UP000577419"/>
    </source>
</evidence>
<dbReference type="GO" id="GO:0006355">
    <property type="term" value="P:regulation of DNA-templated transcription"/>
    <property type="evidence" value="ECO:0007669"/>
    <property type="project" value="InterPro"/>
</dbReference>
<organism evidence="2 3">
    <name type="scientific">Candidatus Iainarchaeum sp</name>
    <dbReference type="NCBI Taxonomy" id="3101447"/>
    <lineage>
        <taxon>Archaea</taxon>
        <taxon>Candidatus Iainarchaeota</taxon>
        <taxon>Candidatus Iainarchaeia</taxon>
        <taxon>Candidatus Iainarchaeales</taxon>
        <taxon>Candidatus Iainarchaeaceae</taxon>
        <taxon>Candidatus Iainarchaeum</taxon>
    </lineage>
</organism>
<dbReference type="GO" id="GO:0003677">
    <property type="term" value="F:DNA binding"/>
    <property type="evidence" value="ECO:0007669"/>
    <property type="project" value="InterPro"/>
</dbReference>
<dbReference type="InterPro" id="IPR005471">
    <property type="entry name" value="Tscrpt_reg_IclR_N"/>
</dbReference>
<dbReference type="Pfam" id="PF09339">
    <property type="entry name" value="HTH_IclR"/>
    <property type="match status" value="1"/>
</dbReference>
<evidence type="ECO:0000259" key="1">
    <source>
        <dbReference type="Pfam" id="PF09339"/>
    </source>
</evidence>
<evidence type="ECO:0000313" key="2">
    <source>
        <dbReference type="EMBL" id="HIH08274.1"/>
    </source>
</evidence>